<dbReference type="InterPro" id="IPR007694">
    <property type="entry name" value="DNA_helicase_DnaB-like_C"/>
</dbReference>
<dbReference type="GO" id="GO:0006260">
    <property type="term" value="P:DNA replication"/>
    <property type="evidence" value="ECO:0007669"/>
    <property type="project" value="InterPro"/>
</dbReference>
<accession>A0A7T0BRF7</accession>
<proteinExistence type="predicted"/>
<name>A0A7T0BRF7_9BACT</name>
<dbReference type="PANTHER" id="PTHR30153:SF2">
    <property type="entry name" value="REPLICATIVE DNA HELICASE"/>
    <property type="match status" value="1"/>
</dbReference>
<evidence type="ECO:0000313" key="3">
    <source>
        <dbReference type="Proteomes" id="UP000594451"/>
    </source>
</evidence>
<dbReference type="EMBL" id="CP039370">
    <property type="protein sequence ID" value="QPJ58477.1"/>
    <property type="molecule type" value="Genomic_DNA"/>
</dbReference>
<dbReference type="GO" id="GO:0005524">
    <property type="term" value="F:ATP binding"/>
    <property type="evidence" value="ECO:0007669"/>
    <property type="project" value="InterPro"/>
</dbReference>
<dbReference type="InterPro" id="IPR027417">
    <property type="entry name" value="P-loop_NTPase"/>
</dbReference>
<dbReference type="CDD" id="cd00984">
    <property type="entry name" value="DnaB_C"/>
    <property type="match status" value="1"/>
</dbReference>
<sequence>MERNLGIMTGFQDLDRLLYSIQGGDLCIVAARPGLGKTSFSLNIIENVVLKNSNIGILFFSLEMTSEQLLTRLLCTISKLNLHSIREGILDKLKFKILCKNINKLKKINLWVDDSSYLNILDIKSKIKKFHSSNDLGLVIIDYIQLVDNINSRLNREQQISHVSRTLKNIAKEFRIPIIALSQLNRESEKIERDPKLSDLRESGSIEQDADSVIIITNYVKNFNFKNPHLNVRQLFVAKNRNGPTGTATLIFNNSITKFENHFESKKVKRKK</sequence>
<organism evidence="2 3">
    <name type="scientific">Candidatus Pinguicoccus supinus</name>
    <dbReference type="NCBI Taxonomy" id="2529394"/>
    <lineage>
        <taxon>Bacteria</taxon>
        <taxon>Pseudomonadati</taxon>
        <taxon>Verrucomicrobiota</taxon>
        <taxon>Candidatus Pinguicoccus</taxon>
    </lineage>
</organism>
<dbReference type="SUPFAM" id="SSF52540">
    <property type="entry name" value="P-loop containing nucleoside triphosphate hydrolases"/>
    <property type="match status" value="1"/>
</dbReference>
<feature type="domain" description="SF4 helicase" evidence="1">
    <location>
        <begin position="1"/>
        <end position="266"/>
    </location>
</feature>
<dbReference type="GO" id="GO:0005829">
    <property type="term" value="C:cytosol"/>
    <property type="evidence" value="ECO:0007669"/>
    <property type="project" value="TreeGrafter"/>
</dbReference>
<dbReference type="Proteomes" id="UP000594451">
    <property type="component" value="Chromosome"/>
</dbReference>
<dbReference type="PROSITE" id="PS51199">
    <property type="entry name" value="SF4_HELICASE"/>
    <property type="match status" value="1"/>
</dbReference>
<dbReference type="Gene3D" id="3.40.50.300">
    <property type="entry name" value="P-loop containing nucleotide triphosphate hydrolases"/>
    <property type="match status" value="1"/>
</dbReference>
<dbReference type="PANTHER" id="PTHR30153">
    <property type="entry name" value="REPLICATIVE DNA HELICASE DNAB"/>
    <property type="match status" value="1"/>
</dbReference>
<dbReference type="GO" id="GO:0003678">
    <property type="term" value="F:DNA helicase activity"/>
    <property type="evidence" value="ECO:0007669"/>
    <property type="project" value="InterPro"/>
</dbReference>
<dbReference type="AlphaFoldDB" id="A0A7T0BRF7"/>
<dbReference type="Pfam" id="PF03796">
    <property type="entry name" value="DnaB_C"/>
    <property type="match status" value="1"/>
</dbReference>
<keyword evidence="3" id="KW-1185">Reference proteome</keyword>
<dbReference type="KEGG" id="psup:E5P55_00620"/>
<reference evidence="2 3" key="1">
    <citation type="journal article" date="2020" name="Sci. Rep.">
        <title>Morphology, ultrastructure, genomics, and phylogeny of Euplotes vanleeuwenhoeki sp. nov. and its ultra-reduced endosymbiont Candidatus Pinguicoccus supinus sp. nov.</title>
        <authorList>
            <person name="Serra V."/>
            <person name="Gammuto L."/>
            <person name="Nitla V."/>
            <person name="Castelli M."/>
            <person name="Lanzoni O."/>
            <person name="Sassera D."/>
            <person name="Bandi C."/>
            <person name="Sandeep B.V."/>
            <person name="Verni F."/>
            <person name="Modeo L."/>
            <person name="Petroni G."/>
        </authorList>
    </citation>
    <scope>NUCLEOTIDE SEQUENCE [LARGE SCALE GENOMIC DNA]</scope>
    <source>
        <strain evidence="2 3">KKR18_Esm</strain>
    </source>
</reference>
<gene>
    <name evidence="2" type="ORF">E5P55_00620</name>
</gene>
<evidence type="ECO:0000313" key="2">
    <source>
        <dbReference type="EMBL" id="QPJ58477.1"/>
    </source>
</evidence>
<evidence type="ECO:0000259" key="1">
    <source>
        <dbReference type="PROSITE" id="PS51199"/>
    </source>
</evidence>
<protein>
    <recommendedName>
        <fullName evidence="1">SF4 helicase domain-containing protein</fullName>
    </recommendedName>
</protein>